<proteinExistence type="predicted"/>
<accession>A0A9D3V807</accession>
<sequence length="151" mass="16875">MIILFKEHFDQLEISRAVVSILDPHGITISEIECPSKQWQGLVSMIWSFFASGVGASLVDKELSDQISEVQGFQKVQNFGSYLGVPLFHEQVTNSTLSFVVEKVHSKLLSLDARKLSLARRVALAQSIPFSIPNYFMQIMMIPKGVCAKTE</sequence>
<organism evidence="1 2">
    <name type="scientific">Gossypium stocksii</name>
    <dbReference type="NCBI Taxonomy" id="47602"/>
    <lineage>
        <taxon>Eukaryota</taxon>
        <taxon>Viridiplantae</taxon>
        <taxon>Streptophyta</taxon>
        <taxon>Embryophyta</taxon>
        <taxon>Tracheophyta</taxon>
        <taxon>Spermatophyta</taxon>
        <taxon>Magnoliopsida</taxon>
        <taxon>eudicotyledons</taxon>
        <taxon>Gunneridae</taxon>
        <taxon>Pentapetalae</taxon>
        <taxon>rosids</taxon>
        <taxon>malvids</taxon>
        <taxon>Malvales</taxon>
        <taxon>Malvaceae</taxon>
        <taxon>Malvoideae</taxon>
        <taxon>Gossypium</taxon>
    </lineage>
</organism>
<keyword evidence="2" id="KW-1185">Reference proteome</keyword>
<gene>
    <name evidence="1" type="ORF">J1N35_026502</name>
</gene>
<dbReference type="EMBL" id="JAIQCV010000008">
    <property type="protein sequence ID" value="KAH1074174.1"/>
    <property type="molecule type" value="Genomic_DNA"/>
</dbReference>
<dbReference type="PANTHER" id="PTHR33116:SF86">
    <property type="entry name" value="REVERSE TRANSCRIPTASE DOMAIN-CONTAINING PROTEIN"/>
    <property type="match status" value="1"/>
</dbReference>
<dbReference type="AlphaFoldDB" id="A0A9D3V807"/>
<reference evidence="1 2" key="1">
    <citation type="journal article" date="2021" name="Plant Biotechnol. J.">
        <title>Multi-omics assisted identification of the key and species-specific regulatory components of drought-tolerant mechanisms in Gossypium stocksii.</title>
        <authorList>
            <person name="Yu D."/>
            <person name="Ke L."/>
            <person name="Zhang D."/>
            <person name="Wu Y."/>
            <person name="Sun Y."/>
            <person name="Mei J."/>
            <person name="Sun J."/>
            <person name="Sun Y."/>
        </authorList>
    </citation>
    <scope>NUCLEOTIDE SEQUENCE [LARGE SCALE GENOMIC DNA]</scope>
    <source>
        <strain evidence="2">cv. E1</strain>
        <tissue evidence="1">Leaf</tissue>
    </source>
</reference>
<dbReference type="Proteomes" id="UP000828251">
    <property type="component" value="Unassembled WGS sequence"/>
</dbReference>
<evidence type="ECO:0000313" key="1">
    <source>
        <dbReference type="EMBL" id="KAH1074174.1"/>
    </source>
</evidence>
<dbReference type="OrthoDB" id="1934719at2759"/>
<protein>
    <submittedName>
        <fullName evidence="1">Uncharacterized protein</fullName>
    </submittedName>
</protein>
<evidence type="ECO:0000313" key="2">
    <source>
        <dbReference type="Proteomes" id="UP000828251"/>
    </source>
</evidence>
<comment type="caution">
    <text evidence="1">The sequence shown here is derived from an EMBL/GenBank/DDBJ whole genome shotgun (WGS) entry which is preliminary data.</text>
</comment>
<dbReference type="PANTHER" id="PTHR33116">
    <property type="entry name" value="REVERSE TRANSCRIPTASE ZINC-BINDING DOMAIN-CONTAINING PROTEIN-RELATED-RELATED"/>
    <property type="match status" value="1"/>
</dbReference>
<name>A0A9D3V807_9ROSI</name>